<sequence length="243" mass="27198">MRLIPLMLSGLLLATALPAVAQDQQAIEKAVTENPYRTDDQKARDQYRHPIETLEFFGITPGMTVAEPLPGWYTEILGDLVRDEGTYIALNLPPHLYDNADRRARTHAWRDGYIASKGELFGDKAFARFMLTKDNFAADNSVDAILAFRSLHGWVYSDVLDKALAEFYTVLKPGGVLGVVQHREDEDSPNTPADRRGYLKQSFVIEAIEAAGFVLEAQSEINANPKDTKDYEIGVWGCRRFCG</sequence>
<protein>
    <submittedName>
        <fullName evidence="3">Methyltransferase</fullName>
    </submittedName>
</protein>
<proteinExistence type="predicted"/>
<dbReference type="CDD" id="cd02440">
    <property type="entry name" value="AdoMet_MTases"/>
    <property type="match status" value="1"/>
</dbReference>
<feature type="chain" id="PRO_5022796004" evidence="1">
    <location>
        <begin position="22"/>
        <end position="243"/>
    </location>
</feature>
<keyword evidence="4" id="KW-1185">Reference proteome</keyword>
<dbReference type="Proteomes" id="UP000324996">
    <property type="component" value="Unassembled WGS sequence"/>
</dbReference>
<organism evidence="3 4">
    <name type="scientific">Iodidimonas nitroreducens</name>
    <dbReference type="NCBI Taxonomy" id="1236968"/>
    <lineage>
        <taxon>Bacteria</taxon>
        <taxon>Pseudomonadati</taxon>
        <taxon>Pseudomonadota</taxon>
        <taxon>Alphaproteobacteria</taxon>
        <taxon>Iodidimonadales</taxon>
        <taxon>Iodidimonadaceae</taxon>
        <taxon>Iodidimonas</taxon>
    </lineage>
</organism>
<accession>A0A5A7N338</accession>
<dbReference type="RefSeq" id="WP_150006714.1">
    <property type="nucleotide sequence ID" value="NZ_BKCN01000001.1"/>
</dbReference>
<dbReference type="Pfam" id="PF08241">
    <property type="entry name" value="Methyltransf_11"/>
    <property type="match status" value="1"/>
</dbReference>
<dbReference type="InterPro" id="IPR016980">
    <property type="entry name" value="S-AdoMet-dep_MeTrfase_Alr7345"/>
</dbReference>
<evidence type="ECO:0000313" key="4">
    <source>
        <dbReference type="Proteomes" id="UP000324996"/>
    </source>
</evidence>
<dbReference type="EMBL" id="BKCN01000001">
    <property type="protein sequence ID" value="GER02683.1"/>
    <property type="molecule type" value="Genomic_DNA"/>
</dbReference>
<feature type="signal peptide" evidence="1">
    <location>
        <begin position="1"/>
        <end position="21"/>
    </location>
</feature>
<dbReference type="PIRSF" id="PIRSF031679">
    <property type="entry name" value="Mtase_Alr7345_prd"/>
    <property type="match status" value="1"/>
</dbReference>
<dbReference type="AlphaFoldDB" id="A0A5A7N338"/>
<dbReference type="SUPFAM" id="SSF53335">
    <property type="entry name" value="S-adenosyl-L-methionine-dependent methyltransferases"/>
    <property type="match status" value="1"/>
</dbReference>
<reference evidence="3 4" key="1">
    <citation type="submission" date="2019-09" db="EMBL/GenBank/DDBJ databases">
        <title>NBRP : Genome information of microbial organism related human and environment.</title>
        <authorList>
            <person name="Hattori M."/>
            <person name="Oshima K."/>
            <person name="Inaba H."/>
            <person name="Suda W."/>
            <person name="Sakamoto M."/>
            <person name="Iino T."/>
            <person name="Kitahara M."/>
            <person name="Oshida Y."/>
            <person name="Iida T."/>
            <person name="Kudo T."/>
            <person name="Itoh T."/>
            <person name="Ohkuma M."/>
        </authorList>
    </citation>
    <scope>NUCLEOTIDE SEQUENCE [LARGE SCALE GENOMIC DNA]</scope>
    <source>
        <strain evidence="3 4">Q-1</strain>
    </source>
</reference>
<gene>
    <name evidence="3" type="ORF">JCM17846_03650</name>
</gene>
<feature type="domain" description="Methyltransferase type 11" evidence="2">
    <location>
        <begin position="137"/>
        <end position="177"/>
    </location>
</feature>
<dbReference type="Gene3D" id="3.40.50.150">
    <property type="entry name" value="Vaccinia Virus protein VP39"/>
    <property type="match status" value="1"/>
</dbReference>
<keyword evidence="1" id="KW-0732">Signal</keyword>
<dbReference type="GO" id="GO:0008757">
    <property type="term" value="F:S-adenosylmethionine-dependent methyltransferase activity"/>
    <property type="evidence" value="ECO:0007669"/>
    <property type="project" value="InterPro"/>
</dbReference>
<keyword evidence="3" id="KW-0489">Methyltransferase</keyword>
<evidence type="ECO:0000313" key="3">
    <source>
        <dbReference type="EMBL" id="GER02683.1"/>
    </source>
</evidence>
<dbReference type="InterPro" id="IPR029063">
    <property type="entry name" value="SAM-dependent_MTases_sf"/>
</dbReference>
<keyword evidence="3" id="KW-0808">Transferase</keyword>
<dbReference type="InterPro" id="IPR013216">
    <property type="entry name" value="Methyltransf_11"/>
</dbReference>
<evidence type="ECO:0000256" key="1">
    <source>
        <dbReference type="SAM" id="SignalP"/>
    </source>
</evidence>
<name>A0A5A7N338_9PROT</name>
<comment type="caution">
    <text evidence="3">The sequence shown here is derived from an EMBL/GenBank/DDBJ whole genome shotgun (WGS) entry which is preliminary data.</text>
</comment>
<evidence type="ECO:0000259" key="2">
    <source>
        <dbReference type="Pfam" id="PF08241"/>
    </source>
</evidence>
<dbReference type="GO" id="GO:0032259">
    <property type="term" value="P:methylation"/>
    <property type="evidence" value="ECO:0007669"/>
    <property type="project" value="UniProtKB-KW"/>
</dbReference>